<organism evidence="7 8">
    <name type="scientific">Saguinus oedipus</name>
    <name type="common">Cotton-top tamarin</name>
    <name type="synonym">Oedipomidas oedipus</name>
    <dbReference type="NCBI Taxonomy" id="9490"/>
    <lineage>
        <taxon>Eukaryota</taxon>
        <taxon>Metazoa</taxon>
        <taxon>Chordata</taxon>
        <taxon>Craniata</taxon>
        <taxon>Vertebrata</taxon>
        <taxon>Euteleostomi</taxon>
        <taxon>Mammalia</taxon>
        <taxon>Eutheria</taxon>
        <taxon>Euarchontoglires</taxon>
        <taxon>Primates</taxon>
        <taxon>Haplorrhini</taxon>
        <taxon>Platyrrhini</taxon>
        <taxon>Cebidae</taxon>
        <taxon>Callitrichinae</taxon>
        <taxon>Saguinus</taxon>
    </lineage>
</organism>
<evidence type="ECO:0000256" key="2">
    <source>
        <dbReference type="ARBA" id="ARBA00022552"/>
    </source>
</evidence>
<evidence type="ECO:0000256" key="4">
    <source>
        <dbReference type="ARBA" id="ARBA00022737"/>
    </source>
</evidence>
<keyword evidence="4" id="KW-0677">Repeat</keyword>
<comment type="subcellular location">
    <subcellularLocation>
        <location evidence="1">Nucleus</location>
        <location evidence="1">Nucleolus</location>
    </subcellularLocation>
</comment>
<dbReference type="EMBL" id="JASSZA010000014">
    <property type="protein sequence ID" value="KAK2094414.1"/>
    <property type="molecule type" value="Genomic_DNA"/>
</dbReference>
<dbReference type="PANTHER" id="PTHR18359:SF0">
    <property type="entry name" value="U3 SMALL NUCLEOLAR RNA-ASSOCIATED PROTEIN 18 HOMOLOG"/>
    <property type="match status" value="1"/>
</dbReference>
<evidence type="ECO:0000256" key="6">
    <source>
        <dbReference type="SAM" id="MobiDB-lite"/>
    </source>
</evidence>
<feature type="region of interest" description="Disordered" evidence="6">
    <location>
        <begin position="166"/>
        <end position="189"/>
    </location>
</feature>
<proteinExistence type="predicted"/>
<evidence type="ECO:0000313" key="8">
    <source>
        <dbReference type="Proteomes" id="UP001266305"/>
    </source>
</evidence>
<keyword evidence="8" id="KW-1185">Reference proteome</keyword>
<keyword evidence="3" id="KW-0853">WD repeat</keyword>
<feature type="compositionally biased region" description="Acidic residues" evidence="6">
    <location>
        <begin position="174"/>
        <end position="185"/>
    </location>
</feature>
<evidence type="ECO:0000256" key="5">
    <source>
        <dbReference type="ARBA" id="ARBA00023242"/>
    </source>
</evidence>
<gene>
    <name evidence="7" type="ORF">P7K49_028152</name>
</gene>
<evidence type="ECO:0000256" key="3">
    <source>
        <dbReference type="ARBA" id="ARBA00022574"/>
    </source>
</evidence>
<dbReference type="Proteomes" id="UP001266305">
    <property type="component" value="Unassembled WGS sequence"/>
</dbReference>
<feature type="compositionally biased region" description="Basic residues" evidence="6">
    <location>
        <begin position="9"/>
        <end position="21"/>
    </location>
</feature>
<reference evidence="7 8" key="1">
    <citation type="submission" date="2023-05" db="EMBL/GenBank/DDBJ databases">
        <title>B98-5 Cell Line De Novo Hybrid Assembly: An Optical Mapping Approach.</title>
        <authorList>
            <person name="Kananen K."/>
            <person name="Auerbach J.A."/>
            <person name="Kautto E."/>
            <person name="Blachly J.S."/>
        </authorList>
    </citation>
    <scope>NUCLEOTIDE SEQUENCE [LARGE SCALE GENOMIC DNA]</scope>
    <source>
        <strain evidence="7">B95-8</strain>
        <tissue evidence="7">Cell line</tissue>
    </source>
</reference>
<keyword evidence="5" id="KW-0539">Nucleus</keyword>
<protein>
    <submittedName>
        <fullName evidence="7">Uncharacterized protein</fullName>
    </submittedName>
</protein>
<feature type="region of interest" description="Disordered" evidence="6">
    <location>
        <begin position="1"/>
        <end position="52"/>
    </location>
</feature>
<evidence type="ECO:0000313" key="7">
    <source>
        <dbReference type="EMBL" id="KAK2094414.1"/>
    </source>
</evidence>
<evidence type="ECO:0000256" key="1">
    <source>
        <dbReference type="ARBA" id="ARBA00004604"/>
    </source>
</evidence>
<comment type="caution">
    <text evidence="7">The sequence shown here is derived from an EMBL/GenBank/DDBJ whole genome shotgun (WGS) entry which is preliminary data.</text>
</comment>
<name>A0ABQ9UBG3_SAGOE</name>
<dbReference type="InterPro" id="IPR045161">
    <property type="entry name" value="Utp18"/>
</dbReference>
<keyword evidence="2" id="KW-0698">rRNA processing</keyword>
<dbReference type="PANTHER" id="PTHR18359">
    <property type="entry name" value="WD-REPEAT PROTEIN-RELATED"/>
    <property type="match status" value="1"/>
</dbReference>
<accession>A0ABQ9UBG3</accession>
<sequence>MPPGLRSRTGAKPKRKPRTRPGWKAGAGLGGPPQKAAPTSQPSAAEEGRRLRQQNCLTLEDEAAVERSLEELVFSDVEDQEDALLRRVRGPRLEGHKDWATPKWKMKQKVIFHLKRSQCGRMKMKFWKDRMKNASESELSKDNLKMRLKEVFQHAMGGVAACAETHRRKMSSADESEQDEDDFANGEEVSATSTHSKALYVYDMLAGKLILVHQVRGLKEDSEEL</sequence>